<dbReference type="Proteomes" id="UP000614058">
    <property type="component" value="Unassembled WGS sequence"/>
</dbReference>
<keyword evidence="2" id="KW-1185">Reference proteome</keyword>
<gene>
    <name evidence="1" type="ORF">JDW22_09510</name>
</gene>
<reference evidence="1 2" key="1">
    <citation type="journal article" date="2021" name="Pathogens">
        <title>Isolation and Characterization of Kingella bonacorsii sp. nov., A Novel Kingella Species Detected in a Stable Periodontitis Subject.</title>
        <authorList>
            <person name="Antezack A."/>
            <person name="Boxberger M."/>
            <person name="Rolland C."/>
            <person name="Monnet-Corti V."/>
            <person name="La Scola B."/>
        </authorList>
    </citation>
    <scope>NUCLEOTIDE SEQUENCE [LARGE SCALE GENOMIC DNA]</scope>
    <source>
        <strain evidence="1 2">Marseille-Q4569</strain>
    </source>
</reference>
<dbReference type="EMBL" id="JAEHNZ010000003">
    <property type="protein sequence ID" value="MBK0396801.1"/>
    <property type="molecule type" value="Genomic_DNA"/>
</dbReference>
<organism evidence="1 2">
    <name type="scientific">Kingella bonacorsii</name>
    <dbReference type="NCBI Taxonomy" id="2796361"/>
    <lineage>
        <taxon>Bacteria</taxon>
        <taxon>Pseudomonadati</taxon>
        <taxon>Pseudomonadota</taxon>
        <taxon>Betaproteobacteria</taxon>
        <taxon>Neisseriales</taxon>
        <taxon>Neisseriaceae</taxon>
        <taxon>Kingella</taxon>
    </lineage>
</organism>
<dbReference type="RefSeq" id="WP_200522862.1">
    <property type="nucleotide sequence ID" value="NZ_JAEHNZ010000003.1"/>
</dbReference>
<evidence type="ECO:0000313" key="2">
    <source>
        <dbReference type="Proteomes" id="UP000614058"/>
    </source>
</evidence>
<protein>
    <submittedName>
        <fullName evidence="1">Uncharacterized protein</fullName>
    </submittedName>
</protein>
<accession>A0ABS1BU45</accession>
<proteinExistence type="predicted"/>
<sequence length="158" mass="18410">MLSRLIKKLCYLIKEKNLLGFLFLGTMISFSIFAGTHQKDNWSDSKYRVNRIFDEISSIIEPYHWDKSKSYRKVSTNFVYFEIRDFGIRDTASDALGDGKDKVDVFFDKVHENSTKLGFINGCRDGESLSMIASWDKITIEWVYPSESCISKQKKDKF</sequence>
<comment type="caution">
    <text evidence="1">The sequence shown here is derived from an EMBL/GenBank/DDBJ whole genome shotgun (WGS) entry which is preliminary data.</text>
</comment>
<name>A0ABS1BU45_9NEIS</name>
<evidence type="ECO:0000313" key="1">
    <source>
        <dbReference type="EMBL" id="MBK0396801.1"/>
    </source>
</evidence>